<dbReference type="KEGG" id="aagg:ETAA8_27500"/>
<dbReference type="CDD" id="cd01902">
    <property type="entry name" value="Ntn_CGH"/>
    <property type="match status" value="1"/>
</dbReference>
<evidence type="ECO:0000259" key="3">
    <source>
        <dbReference type="Pfam" id="PF02275"/>
    </source>
</evidence>
<evidence type="ECO:0000313" key="4">
    <source>
        <dbReference type="EMBL" id="QDU27661.1"/>
    </source>
</evidence>
<reference evidence="4 5" key="1">
    <citation type="submission" date="2019-02" db="EMBL/GenBank/DDBJ databases">
        <title>Deep-cultivation of Planctomycetes and their phenomic and genomic characterization uncovers novel biology.</title>
        <authorList>
            <person name="Wiegand S."/>
            <person name="Jogler M."/>
            <person name="Boedeker C."/>
            <person name="Pinto D."/>
            <person name="Vollmers J."/>
            <person name="Rivas-Marin E."/>
            <person name="Kohn T."/>
            <person name="Peeters S.H."/>
            <person name="Heuer A."/>
            <person name="Rast P."/>
            <person name="Oberbeckmann S."/>
            <person name="Bunk B."/>
            <person name="Jeske O."/>
            <person name="Meyerdierks A."/>
            <person name="Storesund J.E."/>
            <person name="Kallscheuer N."/>
            <person name="Luecker S."/>
            <person name="Lage O.M."/>
            <person name="Pohl T."/>
            <person name="Merkel B.J."/>
            <person name="Hornburger P."/>
            <person name="Mueller R.-W."/>
            <person name="Bruemmer F."/>
            <person name="Labrenz M."/>
            <person name="Spormann A.M."/>
            <person name="Op den Camp H."/>
            <person name="Overmann J."/>
            <person name="Amann R."/>
            <person name="Jetten M.S.M."/>
            <person name="Mascher T."/>
            <person name="Medema M.H."/>
            <person name="Devos D.P."/>
            <person name="Kaster A.-K."/>
            <person name="Ovreas L."/>
            <person name="Rohde M."/>
            <person name="Galperin M.Y."/>
            <person name="Jogler C."/>
        </authorList>
    </citation>
    <scope>NUCLEOTIDE SEQUENCE [LARGE SCALE GENOMIC DNA]</scope>
    <source>
        <strain evidence="4 5">ETA_A8</strain>
    </source>
</reference>
<evidence type="ECO:0000313" key="5">
    <source>
        <dbReference type="Proteomes" id="UP000315017"/>
    </source>
</evidence>
<sequence length="349" mass="38207">MKRSRYASQTILALLIGLLLATPGHTCSRILWNKNKVAVVVSRTMDWPESTLPMLTVFPRGLARDGGRVGAEVVVKENAAQWTSKYGSLVTTIYGIGAADGFNEKGLGVHMLYLNACDFGARDISRPAVHAGLWGQYLLDNAANVNEALKLLEGVQVVMAEAHGHKANVHLAIEDASGDSAIIEYIGGKPVVHHGRQYTLMTNDPTYDEQLALLKKQDFSKPSSTMPLPGNVNPVDRFQRAAYYSAMLPEPKNEREAVASVLAIARNVSVPFGAPYKGFGIYNTEYRTVMNLTDLRYFFELTTSPNVIWADLSKFDLVPGSAVMTLNPDSIELSGDVTAKFQKLEKAPF</sequence>
<keyword evidence="2 4" id="KW-0378">Hydrolase</keyword>
<feature type="domain" description="Choloylglycine hydrolase/NAAA C-terminal" evidence="3">
    <location>
        <begin position="27"/>
        <end position="317"/>
    </location>
</feature>
<evidence type="ECO:0000256" key="1">
    <source>
        <dbReference type="ARBA" id="ARBA00006625"/>
    </source>
</evidence>
<comment type="similarity">
    <text evidence="1">Belongs to the peptidase C59 family.</text>
</comment>
<dbReference type="EC" id="3.5.1.11" evidence="4"/>
<dbReference type="OrthoDB" id="9794717at2"/>
<dbReference type="InterPro" id="IPR029055">
    <property type="entry name" value="Ntn_hydrolases_N"/>
</dbReference>
<dbReference type="Pfam" id="PF02275">
    <property type="entry name" value="CBAH"/>
    <property type="match status" value="1"/>
</dbReference>
<evidence type="ECO:0000256" key="2">
    <source>
        <dbReference type="ARBA" id="ARBA00022801"/>
    </source>
</evidence>
<dbReference type="SUPFAM" id="SSF56235">
    <property type="entry name" value="N-terminal nucleophile aminohydrolases (Ntn hydrolases)"/>
    <property type="match status" value="1"/>
</dbReference>
<dbReference type="PANTHER" id="PTHR35527:SF2">
    <property type="entry name" value="HYDROLASE"/>
    <property type="match status" value="1"/>
</dbReference>
<accession>A0A517YBS2</accession>
<dbReference type="AlphaFoldDB" id="A0A517YBS2"/>
<dbReference type="Gene3D" id="3.60.60.10">
    <property type="entry name" value="Penicillin V Acylase, Chain A"/>
    <property type="match status" value="1"/>
</dbReference>
<keyword evidence="5" id="KW-1185">Reference proteome</keyword>
<dbReference type="InterPro" id="IPR052193">
    <property type="entry name" value="Peptidase_C59"/>
</dbReference>
<organism evidence="4 5">
    <name type="scientific">Anatilimnocola aggregata</name>
    <dbReference type="NCBI Taxonomy" id="2528021"/>
    <lineage>
        <taxon>Bacteria</taxon>
        <taxon>Pseudomonadati</taxon>
        <taxon>Planctomycetota</taxon>
        <taxon>Planctomycetia</taxon>
        <taxon>Pirellulales</taxon>
        <taxon>Pirellulaceae</taxon>
        <taxon>Anatilimnocola</taxon>
    </lineage>
</organism>
<proteinExistence type="inferred from homology"/>
<dbReference type="Proteomes" id="UP000315017">
    <property type="component" value="Chromosome"/>
</dbReference>
<name>A0A517YBS2_9BACT</name>
<dbReference type="GO" id="GO:0008953">
    <property type="term" value="F:penicillin amidase activity"/>
    <property type="evidence" value="ECO:0007669"/>
    <property type="project" value="UniProtKB-EC"/>
</dbReference>
<dbReference type="PANTHER" id="PTHR35527">
    <property type="entry name" value="CHOLOYLGLYCINE HYDROLASE"/>
    <property type="match status" value="1"/>
</dbReference>
<dbReference type="RefSeq" id="WP_145088661.1">
    <property type="nucleotide sequence ID" value="NZ_CP036274.1"/>
</dbReference>
<protein>
    <submittedName>
        <fullName evidence="4">Penicillin acylase</fullName>
        <ecNumber evidence="4">3.5.1.11</ecNumber>
    </submittedName>
</protein>
<dbReference type="EMBL" id="CP036274">
    <property type="protein sequence ID" value="QDU27661.1"/>
    <property type="molecule type" value="Genomic_DNA"/>
</dbReference>
<gene>
    <name evidence="4" type="ORF">ETAA8_27500</name>
</gene>
<dbReference type="InterPro" id="IPR029132">
    <property type="entry name" value="CBAH/NAAA_C"/>
</dbReference>